<reference evidence="1 2" key="1">
    <citation type="submission" date="2015-10" db="EMBL/GenBank/DDBJ databases">
        <title>Butyribacter intestini gen. nov., sp. nov., a butyric acid-producing bacterium of the family Lachnospiraceae isolated from the human faeces.</title>
        <authorList>
            <person name="Zou Y."/>
            <person name="Xue W."/>
            <person name="Luo G."/>
            <person name="Lv M."/>
        </authorList>
    </citation>
    <scope>NUCLEOTIDE SEQUENCE [LARGE SCALE GENOMIC DNA]</scope>
    <source>
        <strain evidence="1 2">TF01-11</strain>
    </source>
</reference>
<accession>A0AAW3JRC9</accession>
<proteinExistence type="predicted"/>
<protein>
    <submittedName>
        <fullName evidence="1">Uncharacterized protein</fullName>
    </submittedName>
</protein>
<evidence type="ECO:0000313" key="1">
    <source>
        <dbReference type="EMBL" id="KQC84801.1"/>
    </source>
</evidence>
<comment type="caution">
    <text evidence="1">The sequence shown here is derived from an EMBL/GenBank/DDBJ whole genome shotgun (WGS) entry which is preliminary data.</text>
</comment>
<gene>
    <name evidence="1" type="ORF">APZ18_08715</name>
</gene>
<keyword evidence="2" id="KW-1185">Reference proteome</keyword>
<dbReference type="Proteomes" id="UP000050833">
    <property type="component" value="Unassembled WGS sequence"/>
</dbReference>
<evidence type="ECO:0000313" key="2">
    <source>
        <dbReference type="Proteomes" id="UP000050833"/>
    </source>
</evidence>
<dbReference type="AlphaFoldDB" id="A0AAW3JRC9"/>
<dbReference type="RefSeq" id="WP_055943924.1">
    <property type="nucleotide sequence ID" value="NZ_JAQDCV010000002.1"/>
</dbReference>
<sequence length="62" mass="7568">MGKEDKSSFYRKWNKEIDKLADNKSCYEWDEIEELITDEFENENITSDEFDELMAKLMEFDM</sequence>
<name>A0AAW3JRC9_9FIRM</name>
<organism evidence="1 2">
    <name type="scientific">Butyribacter intestini</name>
    <dbReference type="NCBI Taxonomy" id="1703332"/>
    <lineage>
        <taxon>Bacteria</taxon>
        <taxon>Bacillati</taxon>
        <taxon>Bacillota</taxon>
        <taxon>Clostridia</taxon>
        <taxon>Lachnospirales</taxon>
        <taxon>Lachnospiraceae</taxon>
        <taxon>Butyribacter</taxon>
    </lineage>
</organism>
<dbReference type="EMBL" id="LLKB01000005">
    <property type="protein sequence ID" value="KQC84801.1"/>
    <property type="molecule type" value="Genomic_DNA"/>
</dbReference>